<name>A0A0F7FQ81_9ACTN</name>
<feature type="transmembrane region" description="Helical" evidence="1">
    <location>
        <begin position="66"/>
        <end position="87"/>
    </location>
</feature>
<dbReference type="InterPro" id="IPR036259">
    <property type="entry name" value="MFS_trans_sf"/>
</dbReference>
<keyword evidence="1" id="KW-0812">Transmembrane</keyword>
<feature type="transmembrane region" description="Helical" evidence="1">
    <location>
        <begin position="358"/>
        <end position="381"/>
    </location>
</feature>
<dbReference type="PATRIC" id="fig|408015.6.peg.164"/>
<feature type="transmembrane region" description="Helical" evidence="1">
    <location>
        <begin position="387"/>
        <end position="408"/>
    </location>
</feature>
<dbReference type="EMBL" id="CP009922">
    <property type="protein sequence ID" value="AKG41532.1"/>
    <property type="molecule type" value="Genomic_DNA"/>
</dbReference>
<sequence length="423" mass="43965">MRVRASTTTGMMRIMGQTAAGLRSYGAIFRVPGAKQFIAAGFIGRMPTAMLSLGTVFLITAITDSYATAGLASAAGALCYALIVPQLGYLIDRFGQRRVLRPLAAAFGTAAALFLLAAHLDAPVWLLCASGAAFGAFMPPLGAMVRARWSHLAERDEGGRLLKSAFSFESVADELIWAVGPLLVAFAVLVHPAAGVAAAALTGVTGCLLLAQQRGTEPPVAPVQKVRARAITAPGMPWMCAVYLFTGAMFAAFELATIAFVDRYGETWMTGAVLGTYAVGSAIGGLWYGARDWSLPLDRLFLLAIASVVAGMAPLWAMPGVPALWAISLFAGILTAPAIIAGYSLVREGVPSHMITEGLTWLSTAVGVGRAAGVGLTGLVIEHHGPRWAYALALGFGVLAVAMGLSGARTLRAMATARLTRAA</sequence>
<gene>
    <name evidence="2" type="ORF">SXIM_01480</name>
</gene>
<dbReference type="Proteomes" id="UP000034034">
    <property type="component" value="Chromosome"/>
</dbReference>
<evidence type="ECO:0000256" key="1">
    <source>
        <dbReference type="SAM" id="Phobius"/>
    </source>
</evidence>
<dbReference type="PANTHER" id="PTHR23542">
    <property type="match status" value="1"/>
</dbReference>
<evidence type="ECO:0000313" key="3">
    <source>
        <dbReference type="Proteomes" id="UP000034034"/>
    </source>
</evidence>
<keyword evidence="1" id="KW-0472">Membrane</keyword>
<evidence type="ECO:0000313" key="2">
    <source>
        <dbReference type="EMBL" id="AKG41532.1"/>
    </source>
</evidence>
<dbReference type="HOGENOM" id="CLU_033532_0_1_11"/>
<dbReference type="Gene3D" id="1.20.1250.20">
    <property type="entry name" value="MFS general substrate transporter like domains"/>
    <property type="match status" value="2"/>
</dbReference>
<dbReference type="KEGG" id="sxi:SXIM_01480"/>
<reference evidence="2" key="1">
    <citation type="submission" date="2019-08" db="EMBL/GenBank/DDBJ databases">
        <title>Complete genome sequence of a mangrove-derived Streptomyces xiamenensis.</title>
        <authorList>
            <person name="Xu J."/>
        </authorList>
    </citation>
    <scope>NUCLEOTIDE SEQUENCE</scope>
    <source>
        <strain evidence="2">318</strain>
    </source>
</reference>
<feature type="transmembrane region" description="Helical" evidence="1">
    <location>
        <begin position="323"/>
        <end position="346"/>
    </location>
</feature>
<dbReference type="STRING" id="408015.SXIM_01480"/>
<dbReference type="SUPFAM" id="SSF103473">
    <property type="entry name" value="MFS general substrate transporter"/>
    <property type="match status" value="1"/>
</dbReference>
<feature type="transmembrane region" description="Helical" evidence="1">
    <location>
        <begin position="99"/>
        <end position="118"/>
    </location>
</feature>
<feature type="transmembrane region" description="Helical" evidence="1">
    <location>
        <begin position="238"/>
        <end position="261"/>
    </location>
</feature>
<accession>A0A0F7FQ81</accession>
<keyword evidence="1" id="KW-1133">Transmembrane helix</keyword>
<keyword evidence="3" id="KW-1185">Reference proteome</keyword>
<proteinExistence type="predicted"/>
<feature type="transmembrane region" description="Helical" evidence="1">
    <location>
        <begin position="300"/>
        <end position="317"/>
    </location>
</feature>
<feature type="transmembrane region" description="Helical" evidence="1">
    <location>
        <begin position="267"/>
        <end position="288"/>
    </location>
</feature>
<dbReference type="GO" id="GO:0022857">
    <property type="term" value="F:transmembrane transporter activity"/>
    <property type="evidence" value="ECO:0007669"/>
    <property type="project" value="InterPro"/>
</dbReference>
<dbReference type="PANTHER" id="PTHR23542:SF1">
    <property type="entry name" value="MAJOR FACILITATOR SUPERFAMILY (MFS) PROFILE DOMAIN-CONTAINING PROTEIN"/>
    <property type="match status" value="1"/>
</dbReference>
<organism evidence="2 3">
    <name type="scientific">Streptomyces xiamenensis</name>
    <dbReference type="NCBI Taxonomy" id="408015"/>
    <lineage>
        <taxon>Bacteria</taxon>
        <taxon>Bacillati</taxon>
        <taxon>Actinomycetota</taxon>
        <taxon>Actinomycetes</taxon>
        <taxon>Kitasatosporales</taxon>
        <taxon>Streptomycetaceae</taxon>
        <taxon>Streptomyces</taxon>
    </lineage>
</organism>
<dbReference type="Pfam" id="PF07690">
    <property type="entry name" value="MFS_1"/>
    <property type="match status" value="1"/>
</dbReference>
<feature type="transmembrane region" description="Helical" evidence="1">
    <location>
        <begin position="193"/>
        <end position="211"/>
    </location>
</feature>
<dbReference type="InterPro" id="IPR011701">
    <property type="entry name" value="MFS"/>
</dbReference>
<feature type="transmembrane region" description="Helical" evidence="1">
    <location>
        <begin position="37"/>
        <end position="60"/>
    </location>
</feature>
<protein>
    <submittedName>
        <fullName evidence="2">Major facilitator superfamily MFS_1</fullName>
    </submittedName>
</protein>
<dbReference type="AlphaFoldDB" id="A0A0F7FQ81"/>